<evidence type="ECO:0000313" key="2">
    <source>
        <dbReference type="EMBL" id="SHH76753.1"/>
    </source>
</evidence>
<dbReference type="EMBL" id="FQXC01000004">
    <property type="protein sequence ID" value="SHH76753.1"/>
    <property type="molecule type" value="Genomic_DNA"/>
</dbReference>
<feature type="domain" description="Methyltransferase type 11" evidence="1">
    <location>
        <begin position="60"/>
        <end position="148"/>
    </location>
</feature>
<dbReference type="STRING" id="996342.SAMN05443551_2972"/>
<keyword evidence="3" id="KW-1185">Reference proteome</keyword>
<dbReference type="AlphaFoldDB" id="A0A1M5VPA7"/>
<dbReference type="GO" id="GO:0032259">
    <property type="term" value="P:methylation"/>
    <property type="evidence" value="ECO:0007669"/>
    <property type="project" value="UniProtKB-KW"/>
</dbReference>
<dbReference type="InterPro" id="IPR029063">
    <property type="entry name" value="SAM-dependent_MTases_sf"/>
</dbReference>
<organism evidence="2 3">
    <name type="scientific">Marivita hallyeonensis</name>
    <dbReference type="NCBI Taxonomy" id="996342"/>
    <lineage>
        <taxon>Bacteria</taxon>
        <taxon>Pseudomonadati</taxon>
        <taxon>Pseudomonadota</taxon>
        <taxon>Alphaproteobacteria</taxon>
        <taxon>Rhodobacterales</taxon>
        <taxon>Roseobacteraceae</taxon>
        <taxon>Marivita</taxon>
    </lineage>
</organism>
<sequence>MPDFDLEKAYAIDGAEDAKAFYDTWAAAYDSGFSDRHGYVAPREIARVFKSLSDGNDPILDIGAGTGLVAEHLTGCVVDGIDISEGMLAEATAKGVYRTCIQADLTKTLPVDDASYGGFVSCGTFTHGHVGADVLPELIRIARPGALFTCGVIPSVYDGAGFGSRLALLVATDAITPVDFREFAIYENATHDHADDRGLAMIFRRL</sequence>
<dbReference type="SUPFAM" id="SSF53335">
    <property type="entry name" value="S-adenosyl-L-methionine-dependent methyltransferases"/>
    <property type="match status" value="1"/>
</dbReference>
<reference evidence="2 3" key="1">
    <citation type="submission" date="2016-11" db="EMBL/GenBank/DDBJ databases">
        <authorList>
            <person name="Jaros S."/>
            <person name="Januszkiewicz K."/>
            <person name="Wedrychowicz H."/>
        </authorList>
    </citation>
    <scope>NUCLEOTIDE SEQUENCE [LARGE SCALE GENOMIC DNA]</scope>
    <source>
        <strain evidence="2 3">DSM 29431</strain>
    </source>
</reference>
<dbReference type="CDD" id="cd02440">
    <property type="entry name" value="AdoMet_MTases"/>
    <property type="match status" value="1"/>
</dbReference>
<accession>A0A1M5VPA7</accession>
<evidence type="ECO:0000313" key="3">
    <source>
        <dbReference type="Proteomes" id="UP000184221"/>
    </source>
</evidence>
<dbReference type="Pfam" id="PF08241">
    <property type="entry name" value="Methyltransf_11"/>
    <property type="match status" value="1"/>
</dbReference>
<protein>
    <submittedName>
        <fullName evidence="2">Methyltransferase domain-containing protein</fullName>
    </submittedName>
</protein>
<gene>
    <name evidence="2" type="ORF">SAMN05443551_2972</name>
</gene>
<dbReference type="GO" id="GO:0008757">
    <property type="term" value="F:S-adenosylmethionine-dependent methyltransferase activity"/>
    <property type="evidence" value="ECO:0007669"/>
    <property type="project" value="InterPro"/>
</dbReference>
<name>A0A1M5VPA7_9RHOB</name>
<keyword evidence="2" id="KW-0489">Methyltransferase</keyword>
<proteinExistence type="predicted"/>
<dbReference type="InterPro" id="IPR013216">
    <property type="entry name" value="Methyltransf_11"/>
</dbReference>
<dbReference type="Proteomes" id="UP000184221">
    <property type="component" value="Unassembled WGS sequence"/>
</dbReference>
<dbReference type="RefSeq" id="WP_072779325.1">
    <property type="nucleotide sequence ID" value="NZ_FQXC01000004.1"/>
</dbReference>
<dbReference type="Gene3D" id="3.40.50.150">
    <property type="entry name" value="Vaccinia Virus protein VP39"/>
    <property type="match status" value="1"/>
</dbReference>
<keyword evidence="2" id="KW-0808">Transferase</keyword>
<evidence type="ECO:0000259" key="1">
    <source>
        <dbReference type="Pfam" id="PF08241"/>
    </source>
</evidence>